<accession>A0AA95H8G2</accession>
<dbReference type="Proteomes" id="UP001300672">
    <property type="component" value="Chromosome"/>
</dbReference>
<dbReference type="PROSITE" id="PS51257">
    <property type="entry name" value="PROKAR_LIPOPROTEIN"/>
    <property type="match status" value="1"/>
</dbReference>
<protein>
    <recommendedName>
        <fullName evidence="2">Lipoprotein</fullName>
    </recommendedName>
</protein>
<sequence length="63" mass="6969">MKILIILISMVLTGCYSSPSEVSAYSHSPRTQKSCTEEAKLCPDGKTTVVRNPNNHCEFDHCP</sequence>
<evidence type="ECO:0000313" key="1">
    <source>
        <dbReference type="EMBL" id="WGZ91360.1"/>
    </source>
</evidence>
<name>A0AA95H8G2_9GAMM</name>
<proteinExistence type="predicted"/>
<reference evidence="1" key="2">
    <citation type="submission" date="2023-04" db="EMBL/GenBank/DDBJ databases">
        <authorList>
            <person name="Beletskiy A.V."/>
            <person name="Mardanov A.V."/>
            <person name="Ravin N.V."/>
        </authorList>
    </citation>
    <scope>NUCLEOTIDE SEQUENCE</scope>
    <source>
        <strain evidence="1">GKL-01</strain>
    </source>
</reference>
<evidence type="ECO:0008006" key="2">
    <source>
        <dbReference type="Google" id="ProtNLM"/>
    </source>
</evidence>
<reference evidence="1" key="1">
    <citation type="journal article" date="2023" name="Int. J. Mol. Sci.">
        <title>Metagenomics Revealed a New Genus 'Candidatus Thiocaldithrix dubininis' gen. nov., sp. nov. and a New Species 'Candidatus Thiothrix putei' sp. nov. in the Family Thiotrichaceae, Some Members of Which Have Traits of Both Na+- and H+-Motive Energetics.</title>
        <authorList>
            <person name="Ravin N.V."/>
            <person name="Muntyan M.S."/>
            <person name="Smolyakov D.D."/>
            <person name="Rudenko T.S."/>
            <person name="Beletsky A.V."/>
            <person name="Mardanov A.V."/>
            <person name="Grabovich M.Y."/>
        </authorList>
    </citation>
    <scope>NUCLEOTIDE SEQUENCE</scope>
    <source>
        <strain evidence="1">GKL-01</strain>
    </source>
</reference>
<dbReference type="KEGG" id="tdu:QJT80_02545"/>
<dbReference type="EMBL" id="CP124755">
    <property type="protein sequence ID" value="WGZ91360.1"/>
    <property type="molecule type" value="Genomic_DNA"/>
</dbReference>
<gene>
    <name evidence="1" type="ORF">QJT80_02545</name>
</gene>
<organism evidence="1">
    <name type="scientific">Candidatus Thiocaldithrix dubininis</name>
    <dbReference type="NCBI Taxonomy" id="3080823"/>
    <lineage>
        <taxon>Bacteria</taxon>
        <taxon>Pseudomonadati</taxon>
        <taxon>Pseudomonadota</taxon>
        <taxon>Gammaproteobacteria</taxon>
        <taxon>Thiotrichales</taxon>
        <taxon>Thiotrichaceae</taxon>
        <taxon>Candidatus Thiocaldithrix</taxon>
    </lineage>
</organism>
<dbReference type="AlphaFoldDB" id="A0AA95H8G2"/>